<dbReference type="SUPFAM" id="SSF54523">
    <property type="entry name" value="Pili subunits"/>
    <property type="match status" value="1"/>
</dbReference>
<organism evidence="1 2">
    <name type="scientific">Candidatus Fervidibacter sacchari</name>
    <dbReference type="NCBI Taxonomy" id="1448929"/>
    <lineage>
        <taxon>Bacteria</taxon>
        <taxon>Candidatus Fervidibacterota</taxon>
        <taxon>Candidatus Fervidibacter</taxon>
    </lineage>
</organism>
<dbReference type="InterPro" id="IPR045584">
    <property type="entry name" value="Pilin-like"/>
</dbReference>
<evidence type="ECO:0000313" key="1">
    <source>
        <dbReference type="EMBL" id="MCS3918239.1"/>
    </source>
</evidence>
<comment type="caution">
    <text evidence="1">The sequence shown here is derived from an EMBL/GenBank/DDBJ whole genome shotgun (WGS) entry which is preliminary data.</text>
</comment>
<sequence>MRKGLTLMELLTVISILATLAALLFPVYNQVKKRVYITSCAAQMKQLGVAFRMYAQDYGDDSPYVITYAEKLYPHYISDERILVCPYFVALAPEAVKEMHTFNQKRWGTFWSSYKVESPKTLDYIARKYPDEQISFAEMYSVLGDSIPIAYCIVHRIGCPYDLGRTPAGREFCVQYCIDPNVLIGMKFLPPNPPNLPRELLIAAMCPRPPGLLSDLSQPWIVLRWDGSVSLDYGGGWQPDTAEREFLEKVSKGK</sequence>
<keyword evidence="2" id="KW-1185">Reference proteome</keyword>
<evidence type="ECO:0000313" key="2">
    <source>
        <dbReference type="Proteomes" id="UP001204798"/>
    </source>
</evidence>
<dbReference type="Gene3D" id="3.30.700.10">
    <property type="entry name" value="Glycoprotein, Type 4 Pilin"/>
    <property type="match status" value="1"/>
</dbReference>
<proteinExistence type="predicted"/>
<dbReference type="NCBIfam" id="TIGR02532">
    <property type="entry name" value="IV_pilin_GFxxxE"/>
    <property type="match status" value="1"/>
</dbReference>
<dbReference type="Proteomes" id="UP001204798">
    <property type="component" value="Unassembled WGS sequence"/>
</dbReference>
<gene>
    <name evidence="1" type="ORF">M2350_000636</name>
</gene>
<dbReference type="RefSeq" id="WP_259093841.1">
    <property type="nucleotide sequence ID" value="NZ_CP130454.1"/>
</dbReference>
<reference evidence="1 2" key="1">
    <citation type="submission" date="2022-08" db="EMBL/GenBank/DDBJ databases">
        <title>Bacterial and archaeal communities from various locations to study Microbial Dark Matter (Phase II).</title>
        <authorList>
            <person name="Stepanauskas R."/>
        </authorList>
    </citation>
    <scope>NUCLEOTIDE SEQUENCE [LARGE SCALE GENOMIC DNA]</scope>
    <source>
        <strain evidence="1 2">PD1</strain>
    </source>
</reference>
<accession>A0ABT2EJV8</accession>
<protein>
    <submittedName>
        <fullName evidence="1">Prepilin-type N-terminal cleavage/methylation domain-containing protein</fullName>
    </submittedName>
</protein>
<dbReference type="EMBL" id="JANUCP010000001">
    <property type="protein sequence ID" value="MCS3918239.1"/>
    <property type="molecule type" value="Genomic_DNA"/>
</dbReference>
<dbReference type="InterPro" id="IPR012902">
    <property type="entry name" value="N_methyl_site"/>
</dbReference>
<name>A0ABT2EJV8_9BACT</name>